<sequence length="100" mass="11242">MKRSPPDRKAQAKRAALNALKRVRRQADRAEVKLSDWEGEFLGSVEDRVKTYGRAFGDPEKGGAGEALSVMQTVKLKEIAAKAKGEKKPFRRRPKPYSED</sequence>
<reference evidence="3 4" key="1">
    <citation type="submission" date="2020-08" db="EMBL/GenBank/DDBJ databases">
        <title>Genomic Encyclopedia of Type Strains, Phase IV (KMG-IV): sequencing the most valuable type-strain genomes for metagenomic binning, comparative biology and taxonomic classification.</title>
        <authorList>
            <person name="Goeker M."/>
        </authorList>
    </citation>
    <scope>NUCLEOTIDE SEQUENCE [LARGE SCALE GENOMIC DNA]</scope>
    <source>
        <strain evidence="3 4">DSM 21793</strain>
    </source>
</reference>
<keyword evidence="1" id="KW-0175">Coiled coil</keyword>
<feature type="compositionally biased region" description="Basic residues" evidence="2">
    <location>
        <begin position="89"/>
        <end position="100"/>
    </location>
</feature>
<dbReference type="EMBL" id="JACIDK010000011">
    <property type="protein sequence ID" value="MBB3893467.1"/>
    <property type="molecule type" value="Genomic_DNA"/>
</dbReference>
<feature type="coiled-coil region" evidence="1">
    <location>
        <begin position="13"/>
        <end position="40"/>
    </location>
</feature>
<accession>A0A840A8E6</accession>
<evidence type="ECO:0000313" key="3">
    <source>
        <dbReference type="EMBL" id="MBB3893467.1"/>
    </source>
</evidence>
<comment type="caution">
    <text evidence="3">The sequence shown here is derived from an EMBL/GenBank/DDBJ whole genome shotgun (WGS) entry which is preliminary data.</text>
</comment>
<evidence type="ECO:0000256" key="2">
    <source>
        <dbReference type="SAM" id="MobiDB-lite"/>
    </source>
</evidence>
<dbReference type="AlphaFoldDB" id="A0A840A8E6"/>
<dbReference type="Proteomes" id="UP000530564">
    <property type="component" value="Unassembled WGS sequence"/>
</dbReference>
<keyword evidence="4" id="KW-1185">Reference proteome</keyword>
<evidence type="ECO:0000256" key="1">
    <source>
        <dbReference type="SAM" id="Coils"/>
    </source>
</evidence>
<name>A0A840A8E6_9CAUL</name>
<evidence type="ECO:0000313" key="4">
    <source>
        <dbReference type="Proteomes" id="UP000530564"/>
    </source>
</evidence>
<feature type="region of interest" description="Disordered" evidence="2">
    <location>
        <begin position="81"/>
        <end position="100"/>
    </location>
</feature>
<organism evidence="3 4">
    <name type="scientific">Phenylobacterium haematophilum</name>
    <dbReference type="NCBI Taxonomy" id="98513"/>
    <lineage>
        <taxon>Bacteria</taxon>
        <taxon>Pseudomonadati</taxon>
        <taxon>Pseudomonadota</taxon>
        <taxon>Alphaproteobacteria</taxon>
        <taxon>Caulobacterales</taxon>
        <taxon>Caulobacteraceae</taxon>
        <taxon>Phenylobacterium</taxon>
    </lineage>
</organism>
<dbReference type="RefSeq" id="WP_183776970.1">
    <property type="nucleotide sequence ID" value="NZ_JACIDK010000011.1"/>
</dbReference>
<proteinExistence type="predicted"/>
<protein>
    <submittedName>
        <fullName evidence="3">Uncharacterized protein</fullName>
    </submittedName>
</protein>
<gene>
    <name evidence="3" type="ORF">GGQ61_004211</name>
</gene>